<gene>
    <name evidence="1" type="ORF">QUW46_09545</name>
</gene>
<dbReference type="Proteomes" id="UP001529423">
    <property type="component" value="Unassembled WGS sequence"/>
</dbReference>
<feature type="non-terminal residue" evidence="1">
    <location>
        <position position="1"/>
    </location>
</feature>
<protein>
    <submittedName>
        <fullName evidence="1">Uncharacterized protein</fullName>
    </submittedName>
</protein>
<sequence>YVLASRLAAFLSMVGMIDTFTPLRYNEIAILFMIQALRVSVFCYDSSRLTYVQCSLLMIKATGFFVATA</sequence>
<name>A0ABT7VPX1_9LACO</name>
<comment type="caution">
    <text evidence="1">The sequence shown here is derived from an EMBL/GenBank/DDBJ whole genome shotgun (WGS) entry which is preliminary data.</text>
</comment>
<evidence type="ECO:0000313" key="1">
    <source>
        <dbReference type="EMBL" id="MDM8334787.1"/>
    </source>
</evidence>
<organism evidence="1 2">
    <name type="scientific">Limosilactobacillus panis</name>
    <dbReference type="NCBI Taxonomy" id="47493"/>
    <lineage>
        <taxon>Bacteria</taxon>
        <taxon>Bacillati</taxon>
        <taxon>Bacillota</taxon>
        <taxon>Bacilli</taxon>
        <taxon>Lactobacillales</taxon>
        <taxon>Lactobacillaceae</taxon>
        <taxon>Limosilactobacillus</taxon>
    </lineage>
</organism>
<keyword evidence="2" id="KW-1185">Reference proteome</keyword>
<dbReference type="EMBL" id="JAUDEO010000151">
    <property type="protein sequence ID" value="MDM8334787.1"/>
    <property type="molecule type" value="Genomic_DNA"/>
</dbReference>
<evidence type="ECO:0000313" key="2">
    <source>
        <dbReference type="Proteomes" id="UP001529423"/>
    </source>
</evidence>
<proteinExistence type="predicted"/>
<reference evidence="1" key="2">
    <citation type="submission" date="2023-06" db="EMBL/GenBank/DDBJ databases">
        <authorList>
            <person name="Zeman M."/>
            <person name="Kubasova T."/>
            <person name="Jahodarova E."/>
            <person name="Nykrynova M."/>
            <person name="Rychlik I."/>
        </authorList>
    </citation>
    <scope>NUCLEOTIDE SEQUENCE</scope>
    <source>
        <strain evidence="1">105_WCHN</strain>
    </source>
</reference>
<accession>A0ABT7VPX1</accession>
<reference evidence="1" key="1">
    <citation type="submission" date="2023-06" db="EMBL/GenBank/DDBJ databases">
        <title>Identification and characterization of horizontal gene transfer across gut microbiota members of farm animals based on homology search.</title>
        <authorList>
            <person name="Schwarzerova J."/>
            <person name="Nykrynova M."/>
            <person name="Jureckova K."/>
            <person name="Cejkova D."/>
            <person name="Rychlik I."/>
        </authorList>
    </citation>
    <scope>NUCLEOTIDE SEQUENCE</scope>
    <source>
        <strain evidence="1">105_WCHN</strain>
    </source>
</reference>
<dbReference type="RefSeq" id="WP_289561533.1">
    <property type="nucleotide sequence ID" value="NZ_JAUDEO010000151.1"/>
</dbReference>